<evidence type="ECO:0000313" key="2">
    <source>
        <dbReference type="EMBL" id="CAB1452348.1"/>
    </source>
</evidence>
<sequence length="214" mass="23491">MGSSAVAVSSSVGIFPLAHSFLPSFRTRQLPSRHRPKTGTSPAEQRARSPHPPHVGIRFHDGGACGKQASSAPDFNSATSRLPQPSPLPQRTRSVRLSSALHPPTQRAKRLKNVPERPKSKPRHAPCQVVLASAVFLELRACVCASVRVTDTTGRANHRRGAHELQLHKSSGTHETRLACDVQEKRTKQQRGCVVWDLSLAWPRRTVRLALGLR</sequence>
<dbReference type="EMBL" id="CADEAL010004125">
    <property type="protein sequence ID" value="CAB1452348.1"/>
    <property type="molecule type" value="Genomic_DNA"/>
</dbReference>
<accession>A0A9N7VND4</accession>
<organism evidence="2 3">
    <name type="scientific">Pleuronectes platessa</name>
    <name type="common">European plaice</name>
    <dbReference type="NCBI Taxonomy" id="8262"/>
    <lineage>
        <taxon>Eukaryota</taxon>
        <taxon>Metazoa</taxon>
        <taxon>Chordata</taxon>
        <taxon>Craniata</taxon>
        <taxon>Vertebrata</taxon>
        <taxon>Euteleostomi</taxon>
        <taxon>Actinopterygii</taxon>
        <taxon>Neopterygii</taxon>
        <taxon>Teleostei</taxon>
        <taxon>Neoteleostei</taxon>
        <taxon>Acanthomorphata</taxon>
        <taxon>Carangaria</taxon>
        <taxon>Pleuronectiformes</taxon>
        <taxon>Pleuronectoidei</taxon>
        <taxon>Pleuronectidae</taxon>
        <taxon>Pleuronectes</taxon>
    </lineage>
</organism>
<name>A0A9N7VND4_PLEPL</name>
<reference evidence="2" key="1">
    <citation type="submission" date="2020-03" db="EMBL/GenBank/DDBJ databases">
        <authorList>
            <person name="Weist P."/>
        </authorList>
    </citation>
    <scope>NUCLEOTIDE SEQUENCE</scope>
</reference>
<evidence type="ECO:0000256" key="1">
    <source>
        <dbReference type="SAM" id="MobiDB-lite"/>
    </source>
</evidence>
<dbReference type="Proteomes" id="UP001153269">
    <property type="component" value="Unassembled WGS sequence"/>
</dbReference>
<dbReference type="AlphaFoldDB" id="A0A9N7VND4"/>
<comment type="caution">
    <text evidence="2">The sequence shown here is derived from an EMBL/GenBank/DDBJ whole genome shotgun (WGS) entry which is preliminary data.</text>
</comment>
<feature type="compositionally biased region" description="Polar residues" evidence="1">
    <location>
        <begin position="68"/>
        <end position="97"/>
    </location>
</feature>
<keyword evidence="3" id="KW-1185">Reference proteome</keyword>
<protein>
    <submittedName>
        <fullName evidence="2">Uncharacterized protein</fullName>
    </submittedName>
</protein>
<evidence type="ECO:0000313" key="3">
    <source>
        <dbReference type="Proteomes" id="UP001153269"/>
    </source>
</evidence>
<gene>
    <name evidence="2" type="ORF">PLEPLA_LOCUS40088</name>
</gene>
<feature type="region of interest" description="Disordered" evidence="1">
    <location>
        <begin position="26"/>
        <end position="122"/>
    </location>
</feature>
<proteinExistence type="predicted"/>